<dbReference type="EMBL" id="LUUB01000034">
    <property type="protein sequence ID" value="OAF13677.1"/>
    <property type="molecule type" value="Genomic_DNA"/>
</dbReference>
<protein>
    <submittedName>
        <fullName evidence="1">Uncharacterized protein</fullName>
    </submittedName>
</protein>
<dbReference type="AlphaFoldDB" id="A0A176Z1T5"/>
<keyword evidence="2" id="KW-1185">Reference proteome</keyword>
<comment type="caution">
    <text evidence="1">The sequence shown here is derived from an EMBL/GenBank/DDBJ whole genome shotgun (WGS) entry which is preliminary data.</text>
</comment>
<proteinExistence type="predicted"/>
<dbReference type="OrthoDB" id="8244050at2"/>
<name>A0A176Z1T5_9BRAD</name>
<organism evidence="1 2">
    <name type="scientific">Bradyrhizobium centrolobii</name>
    <dbReference type="NCBI Taxonomy" id="1505087"/>
    <lineage>
        <taxon>Bacteria</taxon>
        <taxon>Pseudomonadati</taxon>
        <taxon>Pseudomonadota</taxon>
        <taxon>Alphaproteobacteria</taxon>
        <taxon>Hyphomicrobiales</taxon>
        <taxon>Nitrobacteraceae</taxon>
        <taxon>Bradyrhizobium</taxon>
    </lineage>
</organism>
<evidence type="ECO:0000313" key="2">
    <source>
        <dbReference type="Proteomes" id="UP000076959"/>
    </source>
</evidence>
<evidence type="ECO:0000313" key="1">
    <source>
        <dbReference type="EMBL" id="OAF13677.1"/>
    </source>
</evidence>
<reference evidence="1 2" key="1">
    <citation type="submission" date="2016-03" db="EMBL/GenBank/DDBJ databases">
        <title>Draft Genome Sequence of the Strain BR 10245 (Bradyrhizobium sp.) isolated from nodules of Centrolobium paraense.</title>
        <authorList>
            <person name="Simoes-Araujo J.L.Sr."/>
            <person name="Barauna A.C."/>
            <person name="Silva K."/>
            <person name="Zilli J.E."/>
        </authorList>
    </citation>
    <scope>NUCLEOTIDE SEQUENCE [LARGE SCALE GENOMIC DNA]</scope>
    <source>
        <strain evidence="1 2">BR 10245</strain>
    </source>
</reference>
<accession>A0A176Z1T5</accession>
<dbReference type="Proteomes" id="UP000076959">
    <property type="component" value="Unassembled WGS sequence"/>
</dbReference>
<gene>
    <name evidence="1" type="ORF">AYJ54_43520</name>
</gene>
<dbReference type="RefSeq" id="WP_063697983.1">
    <property type="nucleotide sequence ID" value="NZ_LUUB01000034.1"/>
</dbReference>
<sequence length="72" mass="8173">MTNDTAVYDAVRLNVDTGQREWIDRMGRRDAIARDGLEIDLASLAYCPHEWIGSDGYVDVNLAKQHPYHLAL</sequence>
<dbReference type="STRING" id="1505087.AYJ54_43520"/>